<gene>
    <name evidence="5 9" type="primary">mutL</name>
    <name evidence="9" type="ORF">D3273_13785</name>
</gene>
<dbReference type="SUPFAM" id="SSF54211">
    <property type="entry name" value="Ribosomal protein S5 domain 2-like"/>
    <property type="match status" value="1"/>
</dbReference>
<accession>A0A4Q2U6F7</accession>
<evidence type="ECO:0000256" key="6">
    <source>
        <dbReference type="SAM" id="MobiDB-lite"/>
    </source>
</evidence>
<dbReference type="SUPFAM" id="SSF118116">
    <property type="entry name" value="DNA mismatch repair protein MutL"/>
    <property type="match status" value="1"/>
</dbReference>
<evidence type="ECO:0000256" key="3">
    <source>
        <dbReference type="ARBA" id="ARBA00022763"/>
    </source>
</evidence>
<comment type="function">
    <text evidence="5">This protein is involved in the repair of mismatches in DNA. It is required for dam-dependent methyl-directed DNA mismatch repair. May act as a 'molecular matchmaker', a protein that promotes the formation of a stable complex between two or more DNA-binding proteins in an ATP-dependent manner without itself being part of a final effector complex.</text>
</comment>
<feature type="domain" description="MutL C-terminal dimerisation" evidence="7">
    <location>
        <begin position="431"/>
        <end position="577"/>
    </location>
</feature>
<evidence type="ECO:0000259" key="7">
    <source>
        <dbReference type="SMART" id="SM00853"/>
    </source>
</evidence>
<dbReference type="GO" id="GO:0004519">
    <property type="term" value="F:endonuclease activity"/>
    <property type="evidence" value="ECO:0007669"/>
    <property type="project" value="UniProtKB-KW"/>
</dbReference>
<dbReference type="CDD" id="cd16926">
    <property type="entry name" value="HATPase_MutL-MLH-PMS-like"/>
    <property type="match status" value="1"/>
</dbReference>
<dbReference type="SMART" id="SM00853">
    <property type="entry name" value="MutL_C"/>
    <property type="match status" value="1"/>
</dbReference>
<dbReference type="GO" id="GO:0016887">
    <property type="term" value="F:ATP hydrolysis activity"/>
    <property type="evidence" value="ECO:0007669"/>
    <property type="project" value="InterPro"/>
</dbReference>
<dbReference type="InterPro" id="IPR020667">
    <property type="entry name" value="DNA_mismatch_repair_MutL"/>
</dbReference>
<keyword evidence="9" id="KW-0255">Endonuclease</keyword>
<evidence type="ECO:0000256" key="4">
    <source>
        <dbReference type="ARBA" id="ARBA00023204"/>
    </source>
</evidence>
<dbReference type="InterPro" id="IPR036890">
    <property type="entry name" value="HATPase_C_sf"/>
</dbReference>
<dbReference type="Gene3D" id="3.30.1540.20">
    <property type="entry name" value="MutL, C-terminal domain, dimerisation subdomain"/>
    <property type="match status" value="1"/>
</dbReference>
<dbReference type="InterPro" id="IPR013507">
    <property type="entry name" value="DNA_mismatch_S5_2-like"/>
</dbReference>
<dbReference type="Gene3D" id="3.30.230.10">
    <property type="match status" value="1"/>
</dbReference>
<feature type="domain" description="DNA mismatch repair protein S5" evidence="8">
    <location>
        <begin position="211"/>
        <end position="334"/>
    </location>
</feature>
<dbReference type="GO" id="GO:0032300">
    <property type="term" value="C:mismatch repair complex"/>
    <property type="evidence" value="ECO:0007669"/>
    <property type="project" value="InterPro"/>
</dbReference>
<dbReference type="InterPro" id="IPR038973">
    <property type="entry name" value="MutL/Mlh/Pms-like"/>
</dbReference>
<dbReference type="GO" id="GO:0140664">
    <property type="term" value="F:ATP-dependent DNA damage sensor activity"/>
    <property type="evidence" value="ECO:0007669"/>
    <property type="project" value="InterPro"/>
</dbReference>
<keyword evidence="9" id="KW-0540">Nuclease</keyword>
<evidence type="ECO:0000259" key="8">
    <source>
        <dbReference type="SMART" id="SM01340"/>
    </source>
</evidence>
<protein>
    <recommendedName>
        <fullName evidence="2 5">DNA mismatch repair protein MutL</fullName>
    </recommendedName>
</protein>
<name>A0A4Q2U6F7_9HYPH</name>
<evidence type="ECO:0000313" key="10">
    <source>
        <dbReference type="Proteomes" id="UP000290759"/>
    </source>
</evidence>
<dbReference type="HAMAP" id="MF_00149">
    <property type="entry name" value="DNA_mis_repair"/>
    <property type="match status" value="1"/>
</dbReference>
<dbReference type="InterPro" id="IPR014721">
    <property type="entry name" value="Ribsml_uS5_D2-typ_fold_subgr"/>
</dbReference>
<keyword evidence="10" id="KW-1185">Reference proteome</keyword>
<dbReference type="Gene3D" id="3.30.1370.100">
    <property type="entry name" value="MutL, C-terminal domain, regulatory subdomain"/>
    <property type="match status" value="1"/>
</dbReference>
<dbReference type="PANTHER" id="PTHR10073:SF12">
    <property type="entry name" value="DNA MISMATCH REPAIR PROTEIN MLH1"/>
    <property type="match status" value="1"/>
</dbReference>
<evidence type="ECO:0000256" key="5">
    <source>
        <dbReference type="HAMAP-Rule" id="MF_00149"/>
    </source>
</evidence>
<dbReference type="NCBIfam" id="TIGR00585">
    <property type="entry name" value="mutl"/>
    <property type="match status" value="1"/>
</dbReference>
<dbReference type="Pfam" id="PF13589">
    <property type="entry name" value="HATPase_c_3"/>
    <property type="match status" value="1"/>
</dbReference>
<dbReference type="InterPro" id="IPR042121">
    <property type="entry name" value="MutL_C_regsub"/>
</dbReference>
<dbReference type="SMART" id="SM01340">
    <property type="entry name" value="DNA_mis_repair"/>
    <property type="match status" value="1"/>
</dbReference>
<dbReference type="PROSITE" id="PS00058">
    <property type="entry name" value="DNA_MISMATCH_REPAIR_1"/>
    <property type="match status" value="1"/>
</dbReference>
<dbReference type="InterPro" id="IPR042120">
    <property type="entry name" value="MutL_C_dimsub"/>
</dbReference>
<reference evidence="9 10" key="1">
    <citation type="submission" date="2018-12" db="EMBL/GenBank/DDBJ databases">
        <authorList>
            <person name="Grouzdev D.S."/>
            <person name="Krutkina M.S."/>
        </authorList>
    </citation>
    <scope>NUCLEOTIDE SEQUENCE [LARGE SCALE GENOMIC DNA]</scope>
    <source>
        <strain evidence="9 10">RmlP026</strain>
    </source>
</reference>
<dbReference type="EMBL" id="QYBB01000014">
    <property type="protein sequence ID" value="RYC31448.1"/>
    <property type="molecule type" value="Genomic_DNA"/>
</dbReference>
<dbReference type="GO" id="GO:0005524">
    <property type="term" value="F:ATP binding"/>
    <property type="evidence" value="ECO:0007669"/>
    <property type="project" value="InterPro"/>
</dbReference>
<evidence type="ECO:0000256" key="2">
    <source>
        <dbReference type="ARBA" id="ARBA00021975"/>
    </source>
</evidence>
<dbReference type="RefSeq" id="WP_129227465.1">
    <property type="nucleotide sequence ID" value="NZ_QYBB01000014.1"/>
</dbReference>
<dbReference type="Pfam" id="PF01119">
    <property type="entry name" value="DNA_mis_repair"/>
    <property type="match status" value="1"/>
</dbReference>
<dbReference type="SUPFAM" id="SSF55874">
    <property type="entry name" value="ATPase domain of HSP90 chaperone/DNA topoisomerase II/histidine kinase"/>
    <property type="match status" value="1"/>
</dbReference>
<dbReference type="AlphaFoldDB" id="A0A4Q2U6F7"/>
<evidence type="ECO:0000256" key="1">
    <source>
        <dbReference type="ARBA" id="ARBA00006082"/>
    </source>
</evidence>
<dbReference type="GO" id="GO:0006298">
    <property type="term" value="P:mismatch repair"/>
    <property type="evidence" value="ECO:0007669"/>
    <property type="project" value="UniProtKB-UniRule"/>
</dbReference>
<dbReference type="PANTHER" id="PTHR10073">
    <property type="entry name" value="DNA MISMATCH REPAIR PROTEIN MLH, PMS, MUTL"/>
    <property type="match status" value="1"/>
</dbReference>
<evidence type="ECO:0000313" key="9">
    <source>
        <dbReference type="EMBL" id="RYC31448.1"/>
    </source>
</evidence>
<dbReference type="FunFam" id="3.30.565.10:FF:000003">
    <property type="entry name" value="DNA mismatch repair endonuclease MutL"/>
    <property type="match status" value="1"/>
</dbReference>
<dbReference type="InterPro" id="IPR037198">
    <property type="entry name" value="MutL_C_sf"/>
</dbReference>
<dbReference type="OrthoDB" id="9763467at2"/>
<feature type="region of interest" description="Disordered" evidence="6">
    <location>
        <begin position="354"/>
        <end position="421"/>
    </location>
</feature>
<organism evidence="9 10">
    <name type="scientific">Lichenibacterium minor</name>
    <dbReference type="NCBI Taxonomy" id="2316528"/>
    <lineage>
        <taxon>Bacteria</taxon>
        <taxon>Pseudomonadati</taxon>
        <taxon>Pseudomonadota</taxon>
        <taxon>Alphaproteobacteria</taxon>
        <taxon>Hyphomicrobiales</taxon>
        <taxon>Lichenihabitantaceae</taxon>
        <taxon>Lichenibacterium</taxon>
    </lineage>
</organism>
<dbReference type="InterPro" id="IPR014762">
    <property type="entry name" value="DNA_mismatch_repair_CS"/>
</dbReference>
<dbReference type="Pfam" id="PF08676">
    <property type="entry name" value="MutL_C"/>
    <property type="match status" value="1"/>
</dbReference>
<dbReference type="InterPro" id="IPR002099">
    <property type="entry name" value="MutL/Mlh/PMS"/>
</dbReference>
<proteinExistence type="inferred from homology"/>
<dbReference type="Gene3D" id="3.30.565.10">
    <property type="entry name" value="Histidine kinase-like ATPase, C-terminal domain"/>
    <property type="match status" value="1"/>
</dbReference>
<dbReference type="InterPro" id="IPR020568">
    <property type="entry name" value="Ribosomal_Su5_D2-typ_SF"/>
</dbReference>
<dbReference type="GO" id="GO:0030983">
    <property type="term" value="F:mismatched DNA binding"/>
    <property type="evidence" value="ECO:0007669"/>
    <property type="project" value="InterPro"/>
</dbReference>
<dbReference type="Proteomes" id="UP000290759">
    <property type="component" value="Unassembled WGS sequence"/>
</dbReference>
<keyword evidence="4 5" id="KW-0234">DNA repair</keyword>
<comment type="caution">
    <text evidence="9">The sequence shown here is derived from an EMBL/GenBank/DDBJ whole genome shotgun (WGS) entry which is preliminary data.</text>
</comment>
<dbReference type="InterPro" id="IPR014790">
    <property type="entry name" value="MutL_C"/>
</dbReference>
<comment type="similarity">
    <text evidence="1 5">Belongs to the DNA mismatch repair MutL/HexB family.</text>
</comment>
<keyword evidence="3 5" id="KW-0227">DNA damage</keyword>
<sequence length="620" mass="66055">MPVRRLDPILIDRIAAGEVVERPASAIKELVENAVDAGARRIAVRIESAGRALIRVSDDGSGMDAADLALAIERHATSKLPDGDLLDIATLGFRGEALPSIGSVARLDIVSRTAGSPSAHAVTVDAGVATPVRPASRSPGTTVEVRDLFGATPARLKFLKGDRAEATAVTDALRRLAMANPAVHLSLEGTPTVGFDYLACAEDDEGRLTRIAQIVGDDFIDNALPLRATRESPDGEGVELSGFIGLPTFHRGTRDGQYLFVNGRPVRDKLLTSALYAGYMDHVPRDRFPVVALYLRCGPRAVDVNVHPAKAEVRFRDSTLVRGLVVSAIRDALSGALHRASTTGGTRTIDALASRSFGTARPGPGGPAGGWHPRRSVGAPADPRGYGAPRGFDESPQASFETEPSAPPSAPARAAEPDVAVSDEDAPLGAARAQFHETYILAQTRDGVVIVDQHAAHERLVYERMKRARAEGGIGRQMMLIPTVVDLPPDDAATLLDEVDALAQLGLCIEAFGRGAVAVTEVPSALGNGDTTRLVRDLAEVIRSQDGGAGTVPLERRLDRYLATMACHHSVRAGRRLQPDEMNALLREMERTPGSGQCNHGRPTYVELKLADVERLFGRR</sequence>
<reference evidence="9 10" key="2">
    <citation type="submission" date="2019-02" db="EMBL/GenBank/DDBJ databases">
        <title>'Lichenibacterium ramalinii' gen. nov. sp. nov., 'Lichenibacterium minor' gen. nov. sp. nov.</title>
        <authorList>
            <person name="Pankratov T."/>
        </authorList>
    </citation>
    <scope>NUCLEOTIDE SEQUENCE [LARGE SCALE GENOMIC DNA]</scope>
    <source>
        <strain evidence="9 10">RmlP026</strain>
    </source>
</reference>
<dbReference type="CDD" id="cd00782">
    <property type="entry name" value="MutL_Trans"/>
    <property type="match status" value="1"/>
</dbReference>
<keyword evidence="9" id="KW-0378">Hydrolase</keyword>
<dbReference type="NCBIfam" id="NF000953">
    <property type="entry name" value="PRK00095.2-4"/>
    <property type="match status" value="1"/>
</dbReference>